<keyword evidence="4" id="KW-1185">Reference proteome</keyword>
<dbReference type="Gramene" id="PRQ27527">
    <property type="protein sequence ID" value="PRQ27527"/>
    <property type="gene ID" value="RchiOBHm_Chr6g0306251"/>
</dbReference>
<dbReference type="PANTHER" id="PTHR13318:SF190">
    <property type="entry name" value="PARTNER OF PAIRED, ISOFORM B"/>
    <property type="match status" value="1"/>
</dbReference>
<dbReference type="Pfam" id="PF18511">
    <property type="entry name" value="F-box_5"/>
    <property type="match status" value="1"/>
</dbReference>
<proteinExistence type="predicted"/>
<dbReference type="InterPro" id="IPR006553">
    <property type="entry name" value="Leu-rich_rpt_Cys-con_subtyp"/>
</dbReference>
<protein>
    <submittedName>
        <fullName evidence="3">Putative leucine-rich repeat domain, L domain-containing protein</fullName>
    </submittedName>
</protein>
<sequence>MIGDDELGLVLSRVTEPADRKSASQVCKRWWVMEGLSRSSLRVLNMDHLPRLLPRYPNLATFETPKRMSNADLALVAQSCPKLEAFKLGPTIAEIEMQDIRALILRVVHQVGDQGLCALANGCPKLSEIVLKRRRVGMVGIMAMITSAAHHLTHLDLEHCSSVSDQALEAIGSSACPIRVLNLKGCSITGAGLRFLANGCCSKTIDQLNLAYCPGINNDGVLLLCKMRVLEELDLSFCSELTDVGGQAISAIQTLKKLNLACVFSLTEKTIVALAKNCINLEMLNLRGGLGVTTAAIDAFLGHKCLQSLNLIGCLFDDVRGSALESLALQCLSFKSIVVNEKWRDRLLQEMQENTVSRFLQFKN</sequence>
<feature type="domain" description="COI1 F-box" evidence="1">
    <location>
        <begin position="4"/>
        <end position="39"/>
    </location>
</feature>
<dbReference type="InterPro" id="IPR041567">
    <property type="entry name" value="COI1_F-box"/>
</dbReference>
<evidence type="ECO:0000313" key="4">
    <source>
        <dbReference type="Proteomes" id="UP000238479"/>
    </source>
</evidence>
<evidence type="ECO:0000313" key="3">
    <source>
        <dbReference type="EMBL" id="PRQ27527.1"/>
    </source>
</evidence>
<name>A0A2P6Q012_ROSCH</name>
<accession>A0A2P6Q012</accession>
<dbReference type="GO" id="GO:0019005">
    <property type="term" value="C:SCF ubiquitin ligase complex"/>
    <property type="evidence" value="ECO:0007669"/>
    <property type="project" value="TreeGrafter"/>
</dbReference>
<dbReference type="SMART" id="SM00367">
    <property type="entry name" value="LRR_CC"/>
    <property type="match status" value="6"/>
</dbReference>
<evidence type="ECO:0000259" key="1">
    <source>
        <dbReference type="Pfam" id="PF18511"/>
    </source>
</evidence>
<evidence type="ECO:0000259" key="2">
    <source>
        <dbReference type="Pfam" id="PF25372"/>
    </source>
</evidence>
<dbReference type="GO" id="GO:0031146">
    <property type="term" value="P:SCF-dependent proteasomal ubiquitin-dependent protein catabolic process"/>
    <property type="evidence" value="ECO:0007669"/>
    <property type="project" value="TreeGrafter"/>
</dbReference>
<dbReference type="Gene3D" id="1.20.1280.50">
    <property type="match status" value="1"/>
</dbReference>
<dbReference type="OMA" id="LNLRFCH"/>
<organism evidence="3 4">
    <name type="scientific">Rosa chinensis</name>
    <name type="common">China rose</name>
    <dbReference type="NCBI Taxonomy" id="74649"/>
    <lineage>
        <taxon>Eukaryota</taxon>
        <taxon>Viridiplantae</taxon>
        <taxon>Streptophyta</taxon>
        <taxon>Embryophyta</taxon>
        <taxon>Tracheophyta</taxon>
        <taxon>Spermatophyta</taxon>
        <taxon>Magnoliopsida</taxon>
        <taxon>eudicotyledons</taxon>
        <taxon>Gunneridae</taxon>
        <taxon>Pentapetalae</taxon>
        <taxon>rosids</taxon>
        <taxon>fabids</taxon>
        <taxon>Rosales</taxon>
        <taxon>Rosaceae</taxon>
        <taxon>Rosoideae</taxon>
        <taxon>Rosoideae incertae sedis</taxon>
        <taxon>Rosa</taxon>
    </lineage>
</organism>
<dbReference type="EMBL" id="PDCK01000044">
    <property type="protein sequence ID" value="PRQ27527.1"/>
    <property type="molecule type" value="Genomic_DNA"/>
</dbReference>
<dbReference type="InterPro" id="IPR057207">
    <property type="entry name" value="FBXL15_LRR"/>
</dbReference>
<dbReference type="CDD" id="cd22159">
    <property type="entry name" value="F-box_AtTIR1-like"/>
    <property type="match status" value="1"/>
</dbReference>
<feature type="domain" description="F-box/LRR-repeat protein 15-like leucin rich repeat" evidence="2">
    <location>
        <begin position="111"/>
        <end position="300"/>
    </location>
</feature>
<comment type="caution">
    <text evidence="3">The sequence shown here is derived from an EMBL/GenBank/DDBJ whole genome shotgun (WGS) entry which is preliminary data.</text>
</comment>
<dbReference type="SUPFAM" id="SSF52047">
    <property type="entry name" value="RNI-like"/>
    <property type="match status" value="1"/>
</dbReference>
<dbReference type="Gene3D" id="3.80.10.10">
    <property type="entry name" value="Ribonuclease Inhibitor"/>
    <property type="match status" value="1"/>
</dbReference>
<gene>
    <name evidence="3" type="ORF">RchiOBHm_Chr6g0306251</name>
</gene>
<dbReference type="AlphaFoldDB" id="A0A2P6Q012"/>
<dbReference type="Proteomes" id="UP000238479">
    <property type="component" value="Chromosome 6"/>
</dbReference>
<dbReference type="PANTHER" id="PTHR13318">
    <property type="entry name" value="PARTNER OF PAIRED, ISOFORM B-RELATED"/>
    <property type="match status" value="1"/>
</dbReference>
<dbReference type="Pfam" id="PF25372">
    <property type="entry name" value="DUF7885"/>
    <property type="match status" value="1"/>
</dbReference>
<dbReference type="InterPro" id="IPR032675">
    <property type="entry name" value="LRR_dom_sf"/>
</dbReference>
<reference evidence="3 4" key="1">
    <citation type="journal article" date="2018" name="Nat. Genet.">
        <title>The Rosa genome provides new insights in the design of modern roses.</title>
        <authorList>
            <person name="Bendahmane M."/>
        </authorList>
    </citation>
    <scope>NUCLEOTIDE SEQUENCE [LARGE SCALE GENOMIC DNA]</scope>
    <source>
        <strain evidence="4">cv. Old Blush</strain>
    </source>
</reference>